<keyword evidence="5" id="KW-1185">Reference proteome</keyword>
<name>R7Z658_CONA1</name>
<accession>R7Z658</accession>
<evidence type="ECO:0000256" key="1">
    <source>
        <dbReference type="SAM" id="Phobius"/>
    </source>
</evidence>
<dbReference type="PANTHER" id="PTHR34502:SF3">
    <property type="entry name" value="DUF6594 DOMAIN-CONTAINING PROTEIN"/>
    <property type="match status" value="1"/>
</dbReference>
<dbReference type="GO" id="GO:0004197">
    <property type="term" value="F:cysteine-type endopeptidase activity"/>
    <property type="evidence" value="ECO:0007669"/>
    <property type="project" value="InterPro"/>
</dbReference>
<evidence type="ECO:0000313" key="4">
    <source>
        <dbReference type="EMBL" id="EON69660.1"/>
    </source>
</evidence>
<keyword evidence="1" id="KW-1133">Transmembrane helix</keyword>
<protein>
    <submittedName>
        <fullName evidence="4">Uncharacterized protein</fullName>
    </submittedName>
</protein>
<dbReference type="STRING" id="1168221.R7Z658"/>
<dbReference type="EMBL" id="JH767621">
    <property type="protein sequence ID" value="EON69660.1"/>
    <property type="molecule type" value="Genomic_DNA"/>
</dbReference>
<dbReference type="OrthoDB" id="3533814at2759"/>
<dbReference type="Gene3D" id="3.40.50.1460">
    <property type="match status" value="1"/>
</dbReference>
<dbReference type="InterPro" id="IPR011600">
    <property type="entry name" value="Pept_C14_caspase"/>
</dbReference>
<feature type="domain" description="Peptidase C14 caspase" evidence="2">
    <location>
        <begin position="37"/>
        <end position="157"/>
    </location>
</feature>
<dbReference type="GO" id="GO:0006508">
    <property type="term" value="P:proteolysis"/>
    <property type="evidence" value="ECO:0007669"/>
    <property type="project" value="InterPro"/>
</dbReference>
<reference evidence="5" key="1">
    <citation type="submission" date="2012-06" db="EMBL/GenBank/DDBJ databases">
        <title>The genome sequence of Coniosporium apollinis CBS 100218.</title>
        <authorList>
            <consortium name="The Broad Institute Genome Sequencing Platform"/>
            <person name="Cuomo C."/>
            <person name="Gorbushina A."/>
            <person name="Noack S."/>
            <person name="Walker B."/>
            <person name="Young S.K."/>
            <person name="Zeng Q."/>
            <person name="Gargeya S."/>
            <person name="Fitzgerald M."/>
            <person name="Haas B."/>
            <person name="Abouelleil A."/>
            <person name="Alvarado L."/>
            <person name="Arachchi H.M."/>
            <person name="Berlin A.M."/>
            <person name="Chapman S.B."/>
            <person name="Goldberg J."/>
            <person name="Griggs A."/>
            <person name="Gujja S."/>
            <person name="Hansen M."/>
            <person name="Howarth C."/>
            <person name="Imamovic A."/>
            <person name="Larimer J."/>
            <person name="McCowan C."/>
            <person name="Montmayeur A."/>
            <person name="Murphy C."/>
            <person name="Neiman D."/>
            <person name="Pearson M."/>
            <person name="Priest M."/>
            <person name="Roberts A."/>
            <person name="Saif S."/>
            <person name="Shea T."/>
            <person name="Sisk P."/>
            <person name="Sykes S."/>
            <person name="Wortman J."/>
            <person name="Nusbaum C."/>
            <person name="Birren B."/>
        </authorList>
    </citation>
    <scope>NUCLEOTIDE SEQUENCE [LARGE SCALE GENOMIC DNA]</scope>
    <source>
        <strain evidence="5">CBS 100218</strain>
    </source>
</reference>
<dbReference type="HOGENOM" id="CLU_461509_0_0_1"/>
<feature type="transmembrane region" description="Helical" evidence="1">
    <location>
        <begin position="557"/>
        <end position="577"/>
    </location>
</feature>
<dbReference type="RefSeq" id="XP_007784977.1">
    <property type="nucleotide sequence ID" value="XM_007786787.1"/>
</dbReference>
<dbReference type="Pfam" id="PF00656">
    <property type="entry name" value="Peptidase_C14"/>
    <property type="match status" value="1"/>
</dbReference>
<dbReference type="GeneID" id="19906252"/>
<keyword evidence="1" id="KW-0472">Membrane</keyword>
<organism evidence="4 5">
    <name type="scientific">Coniosporium apollinis (strain CBS 100218)</name>
    <name type="common">Rock-inhabiting black yeast</name>
    <dbReference type="NCBI Taxonomy" id="1168221"/>
    <lineage>
        <taxon>Eukaryota</taxon>
        <taxon>Fungi</taxon>
        <taxon>Dikarya</taxon>
        <taxon>Ascomycota</taxon>
        <taxon>Pezizomycotina</taxon>
        <taxon>Dothideomycetes</taxon>
        <taxon>Dothideomycetes incertae sedis</taxon>
        <taxon>Coniosporium</taxon>
    </lineage>
</organism>
<feature type="transmembrane region" description="Helical" evidence="1">
    <location>
        <begin position="521"/>
        <end position="545"/>
    </location>
</feature>
<dbReference type="Proteomes" id="UP000016924">
    <property type="component" value="Unassembled WGS sequence"/>
</dbReference>
<dbReference type="AlphaFoldDB" id="R7Z658"/>
<dbReference type="PANTHER" id="PTHR34502">
    <property type="entry name" value="DUF6594 DOMAIN-CONTAINING PROTEIN-RELATED"/>
    <property type="match status" value="1"/>
</dbReference>
<sequence length="591" mass="67005">MLWEERMDHPTKGVCKDKTAVLLLSWEKDYDDLNTSPEVDKLAHVFKTVYGYTVVAKKLGKHGMLAQVQMNQILANFVAEEDSQNTLLIIYYAGHGFAKDGGPGKLNLAGKLAVEAAAIDDRNQIIWDVAENNLRLTQADVFAIFDCCYAGRLCHAGADGLGRERRTFEFLAACSADGTTCKPGPKSFTSALVWSLGEFDKQRRHFHSYDLLKMIRQAPDFPEDQFPPLVPRLESHLGHVIFAPSSASRTPASAASTEDQEVPNTMAEDWLDIRLYYDHRLTDEHVASVADALKSAKSRMKDPPLRIALRGKLPLLQVVDHWLQLEECPRGYPSVAAFLDSNENFMVYRRFGFLQSRLLLEKQDKLRELEEDLDTLDKEEYNKHRSIPTTRFNTKIDSEARESLLQRIEAAFCTYANILTAAHQLVSLNKPSSAEYTSVERYLDNNNPLQQEEASFVYHKEDLITLRPGREHAWLDAAVEKLLRWTHCNIIEVNYPIHQTGVRTSKDPHNVYYTPDRIERFVVGIITSMILVLLIVPIYFLYHIVNGPARTTNRANALCMGILLVFTLAFSAVMSFFTRARRHEILAASAA</sequence>
<dbReference type="InterPro" id="IPR046529">
    <property type="entry name" value="DUF6594"/>
</dbReference>
<gene>
    <name evidence="4" type="ORF">W97_08941</name>
</gene>
<dbReference type="eggNOG" id="ENOG502SMHN">
    <property type="taxonomic scope" value="Eukaryota"/>
</dbReference>
<evidence type="ECO:0000313" key="5">
    <source>
        <dbReference type="Proteomes" id="UP000016924"/>
    </source>
</evidence>
<evidence type="ECO:0000259" key="3">
    <source>
        <dbReference type="Pfam" id="PF20237"/>
    </source>
</evidence>
<evidence type="ECO:0000259" key="2">
    <source>
        <dbReference type="Pfam" id="PF00656"/>
    </source>
</evidence>
<keyword evidence="1" id="KW-0812">Transmembrane</keyword>
<feature type="domain" description="DUF6594" evidence="3">
    <location>
        <begin position="332"/>
        <end position="591"/>
    </location>
</feature>
<dbReference type="Pfam" id="PF20237">
    <property type="entry name" value="DUF6594"/>
    <property type="match status" value="1"/>
</dbReference>
<proteinExistence type="predicted"/>